<evidence type="ECO:0000256" key="1">
    <source>
        <dbReference type="ARBA" id="ARBA00004442"/>
    </source>
</evidence>
<dbReference type="STRING" id="1515746.HR45_12905"/>
<comment type="subcellular location">
    <subcellularLocation>
        <location evidence="1">Cell outer membrane</location>
    </subcellularLocation>
</comment>
<evidence type="ECO:0000256" key="6">
    <source>
        <dbReference type="SAM" id="SignalP"/>
    </source>
</evidence>
<dbReference type="Pfam" id="PF06629">
    <property type="entry name" value="MipA"/>
    <property type="match status" value="1"/>
</dbReference>
<dbReference type="GO" id="GO:0009252">
    <property type="term" value="P:peptidoglycan biosynthetic process"/>
    <property type="evidence" value="ECO:0007669"/>
    <property type="project" value="TreeGrafter"/>
</dbReference>
<dbReference type="AlphaFoldDB" id="A0A094JFZ1"/>
<gene>
    <name evidence="7" type="ORF">HR45_12905</name>
</gene>
<evidence type="ECO:0000313" key="7">
    <source>
        <dbReference type="EMBL" id="KFZ36944.1"/>
    </source>
</evidence>
<name>A0A094JFZ1_9GAMM</name>
<keyword evidence="3 6" id="KW-0732">Signal</keyword>
<dbReference type="PANTHER" id="PTHR38776">
    <property type="entry name" value="MLTA-INTERACTING PROTEIN-RELATED"/>
    <property type="match status" value="1"/>
</dbReference>
<dbReference type="PANTHER" id="PTHR38776:SF1">
    <property type="entry name" value="MLTA-INTERACTING PROTEIN-RELATED"/>
    <property type="match status" value="1"/>
</dbReference>
<evidence type="ECO:0000256" key="3">
    <source>
        <dbReference type="ARBA" id="ARBA00022729"/>
    </source>
</evidence>
<keyword evidence="5" id="KW-0998">Cell outer membrane</keyword>
<comment type="similarity">
    <text evidence="2">Belongs to the MipA/OmpV family.</text>
</comment>
<reference evidence="7 8" key="1">
    <citation type="submission" date="2014-06" db="EMBL/GenBank/DDBJ databases">
        <title>Shewanella sp. YQH10.</title>
        <authorList>
            <person name="Liu Y."/>
            <person name="Zeng R."/>
        </authorList>
    </citation>
    <scope>NUCLEOTIDE SEQUENCE [LARGE SCALE GENOMIC DNA]</scope>
    <source>
        <strain evidence="7 8">YQH10</strain>
    </source>
</reference>
<feature type="signal peptide" evidence="6">
    <location>
        <begin position="1"/>
        <end position="17"/>
    </location>
</feature>
<evidence type="ECO:0008006" key="9">
    <source>
        <dbReference type="Google" id="ProtNLM"/>
    </source>
</evidence>
<comment type="caution">
    <text evidence="7">The sequence shown here is derived from an EMBL/GenBank/DDBJ whole genome shotgun (WGS) entry which is preliminary data.</text>
</comment>
<dbReference type="eggNOG" id="COG3713">
    <property type="taxonomic scope" value="Bacteria"/>
</dbReference>
<sequence length="292" mass="33378">MRWLCYLALLLPFYSVAEGECHDKECIPVGQWEIGASLGYGYKSNPLRNYNNRSSVLMPSIAYYGERFFFDNGNLGYTVYESAQTSVNLVTSYGSEQGYFYDWDPGNIFLFSSNPDRAGEPLPITNEAQEFPELNGNKPPPHHFHKLKKRHFTLLGGVETFFYTQLGILNLALAHDLYGVHNGTEAKAKWILRQQLQHMVLETSLFAEWKSQQIVDYYFSVRPSESDYWSRAYHASSGINTGVELTCRYQFAEAWQLISGVKYLRLASVIVDSPLVDTDHVVSYFVGAAYRF</sequence>
<evidence type="ECO:0000256" key="5">
    <source>
        <dbReference type="ARBA" id="ARBA00023237"/>
    </source>
</evidence>
<dbReference type="InterPro" id="IPR010583">
    <property type="entry name" value="MipA"/>
</dbReference>
<dbReference type="RefSeq" id="WP_037443453.1">
    <property type="nucleotide sequence ID" value="NZ_JPEO01000010.1"/>
</dbReference>
<evidence type="ECO:0000256" key="2">
    <source>
        <dbReference type="ARBA" id="ARBA00005722"/>
    </source>
</evidence>
<dbReference type="EMBL" id="JPEO01000010">
    <property type="protein sequence ID" value="KFZ36944.1"/>
    <property type="molecule type" value="Genomic_DNA"/>
</dbReference>
<feature type="chain" id="PRO_5001899309" description="Structural protein MipA" evidence="6">
    <location>
        <begin position="18"/>
        <end position="292"/>
    </location>
</feature>
<organism evidence="7 8">
    <name type="scientific">Shewanella mangrovi</name>
    <dbReference type="NCBI Taxonomy" id="1515746"/>
    <lineage>
        <taxon>Bacteria</taxon>
        <taxon>Pseudomonadati</taxon>
        <taxon>Pseudomonadota</taxon>
        <taxon>Gammaproteobacteria</taxon>
        <taxon>Alteromonadales</taxon>
        <taxon>Shewanellaceae</taxon>
        <taxon>Shewanella</taxon>
    </lineage>
</organism>
<evidence type="ECO:0000313" key="8">
    <source>
        <dbReference type="Proteomes" id="UP000029264"/>
    </source>
</evidence>
<proteinExistence type="inferred from homology"/>
<keyword evidence="8" id="KW-1185">Reference proteome</keyword>
<dbReference type="OrthoDB" id="5731040at2"/>
<accession>A0A094JFZ1</accession>
<evidence type="ECO:0000256" key="4">
    <source>
        <dbReference type="ARBA" id="ARBA00023136"/>
    </source>
</evidence>
<keyword evidence="4" id="KW-0472">Membrane</keyword>
<protein>
    <recommendedName>
        <fullName evidence="9">Structural protein MipA</fullName>
    </recommendedName>
</protein>
<dbReference type="GO" id="GO:0009279">
    <property type="term" value="C:cell outer membrane"/>
    <property type="evidence" value="ECO:0007669"/>
    <property type="project" value="UniProtKB-SubCell"/>
</dbReference>
<dbReference type="Proteomes" id="UP000029264">
    <property type="component" value="Unassembled WGS sequence"/>
</dbReference>